<dbReference type="InterPro" id="IPR013785">
    <property type="entry name" value="Aldolase_TIM"/>
</dbReference>
<dbReference type="GO" id="GO:0030214">
    <property type="term" value="P:hyaluronan catabolic process"/>
    <property type="evidence" value="ECO:0007669"/>
    <property type="project" value="TreeGrafter"/>
</dbReference>
<gene>
    <name evidence="7" type="ORF">F7725_021989</name>
</gene>
<comment type="similarity">
    <text evidence="2 5">Belongs to the glycosyl hydrolase 56 family.</text>
</comment>
<evidence type="ECO:0000256" key="6">
    <source>
        <dbReference type="SAM" id="MobiDB-lite"/>
    </source>
</evidence>
<dbReference type="GO" id="GO:0004415">
    <property type="term" value="F:hyalurononglucosaminidase activity"/>
    <property type="evidence" value="ECO:0007669"/>
    <property type="project" value="UniProtKB-UniRule"/>
</dbReference>
<evidence type="ECO:0000256" key="1">
    <source>
        <dbReference type="ARBA" id="ARBA00000251"/>
    </source>
</evidence>
<evidence type="ECO:0000313" key="7">
    <source>
        <dbReference type="EMBL" id="KAF3859590.1"/>
    </source>
</evidence>
<evidence type="ECO:0000256" key="2">
    <source>
        <dbReference type="ARBA" id="ARBA00008871"/>
    </source>
</evidence>
<dbReference type="PANTHER" id="PTHR11769:SF20">
    <property type="entry name" value="HYALURONIDASE PH-20"/>
    <property type="match status" value="1"/>
</dbReference>
<dbReference type="Gene3D" id="3.20.20.70">
    <property type="entry name" value="Aldolase class I"/>
    <property type="match status" value="3"/>
</dbReference>
<dbReference type="EC" id="3.2.1.35" evidence="5"/>
<name>A0A7J5ZDE2_DISMA</name>
<comment type="caution">
    <text evidence="7">The sequence shown here is derived from an EMBL/GenBank/DDBJ whole genome shotgun (WGS) entry which is preliminary data.</text>
</comment>
<organism evidence="7 8">
    <name type="scientific">Dissostichus mawsoni</name>
    <name type="common">Antarctic cod</name>
    <dbReference type="NCBI Taxonomy" id="36200"/>
    <lineage>
        <taxon>Eukaryota</taxon>
        <taxon>Metazoa</taxon>
        <taxon>Chordata</taxon>
        <taxon>Craniata</taxon>
        <taxon>Vertebrata</taxon>
        <taxon>Euteleostomi</taxon>
        <taxon>Actinopterygii</taxon>
        <taxon>Neopterygii</taxon>
        <taxon>Teleostei</taxon>
        <taxon>Neoteleostei</taxon>
        <taxon>Acanthomorphata</taxon>
        <taxon>Eupercaria</taxon>
        <taxon>Perciformes</taxon>
        <taxon>Notothenioidei</taxon>
        <taxon>Nototheniidae</taxon>
        <taxon>Dissostichus</taxon>
    </lineage>
</organism>
<dbReference type="InterPro" id="IPR018155">
    <property type="entry name" value="Hyaluronidase"/>
</dbReference>
<keyword evidence="8" id="KW-1185">Reference proteome</keyword>
<dbReference type="EMBL" id="JAAKFY010000003">
    <property type="protein sequence ID" value="KAF3859590.1"/>
    <property type="molecule type" value="Genomic_DNA"/>
</dbReference>
<comment type="catalytic activity">
    <reaction evidence="1 5">
        <text>Random hydrolysis of (1-&gt;4)-linkages between N-acetyl-beta-D-glucosamine and D-glucuronate residues in hyaluronate.</text>
        <dbReference type="EC" id="3.2.1.35"/>
    </reaction>
</comment>
<dbReference type="SUPFAM" id="SSF51445">
    <property type="entry name" value="(Trans)glycosidases"/>
    <property type="match status" value="1"/>
</dbReference>
<reference evidence="7 8" key="1">
    <citation type="submission" date="2020-03" db="EMBL/GenBank/DDBJ databases">
        <title>Dissostichus mawsoni Genome sequencing and assembly.</title>
        <authorList>
            <person name="Park H."/>
        </authorList>
    </citation>
    <scope>NUCLEOTIDE SEQUENCE [LARGE SCALE GENOMIC DNA]</scope>
    <source>
        <strain evidence="7">DM0001</strain>
        <tissue evidence="7">Muscle</tissue>
    </source>
</reference>
<evidence type="ECO:0000256" key="3">
    <source>
        <dbReference type="ARBA" id="ARBA00023157"/>
    </source>
</evidence>
<keyword evidence="5" id="KW-0378">Hydrolase</keyword>
<dbReference type="Pfam" id="PF01630">
    <property type="entry name" value="Glyco_hydro_56"/>
    <property type="match status" value="3"/>
</dbReference>
<dbReference type="GO" id="GO:0001669">
    <property type="term" value="C:acrosomal vesicle"/>
    <property type="evidence" value="ECO:0007669"/>
    <property type="project" value="TreeGrafter"/>
</dbReference>
<sequence length="495" mass="53645">TPVSSDKLPLLHTAEHPTSSPSSPPQSSSTQHPSTVPGQFLSLFYTDRLGLYPHVDLTSRKQLNGGIPQRGDLRATGRKRAKTQFQVAAKSLMSGMLAMGRAMRPNYLWGFYLFPNCYNYGWEEPFYTGRCSREVSLADNPRAALMVRNRVQEALRVSALPQGQGGTAPVFAYMRAVFVDENKRFLSQADLVSTLGESAAVGVSGAVLWGASADYNDKTSCAALSSYLTSTLNPYITNVTVAAQLCSNFLCRGNGRCLRKNYDSNHYLHLNPEFQDLACSEALPCPGETFPLRLKGFQQGCYTGLSCSPRTNRELVKALKFSLTVDLSIALAQPGRGEHVLIQADANPARQVQQRDEAHEVVGVVGVVPGAGSELPEDQAPGELPGVDEADVEGEPPPRAPASPEVQVEVELLHQEAAAAVHQEGPQGGVATQGLVRLLHQVKNRGEDHLIQKAVHPKEQETHKAWQTLKGIMTSVHQAGFACRVWGAGGVKPQF</sequence>
<accession>A0A7J5ZDE2</accession>
<dbReference type="PANTHER" id="PTHR11769">
    <property type="entry name" value="HYALURONIDASE"/>
    <property type="match status" value="1"/>
</dbReference>
<dbReference type="GO" id="GO:0005975">
    <property type="term" value="P:carbohydrate metabolic process"/>
    <property type="evidence" value="ECO:0007669"/>
    <property type="project" value="InterPro"/>
</dbReference>
<evidence type="ECO:0000313" key="8">
    <source>
        <dbReference type="Proteomes" id="UP000518266"/>
    </source>
</evidence>
<evidence type="ECO:0000256" key="5">
    <source>
        <dbReference type="RuleBase" id="RU610713"/>
    </source>
</evidence>
<feature type="non-terminal residue" evidence="7">
    <location>
        <position position="495"/>
    </location>
</feature>
<dbReference type="OrthoDB" id="5796153at2759"/>
<feature type="region of interest" description="Disordered" evidence="6">
    <location>
        <begin position="371"/>
        <end position="402"/>
    </location>
</feature>
<proteinExistence type="inferred from homology"/>
<evidence type="ECO:0000256" key="4">
    <source>
        <dbReference type="ARBA" id="ARBA00023295"/>
    </source>
</evidence>
<keyword evidence="4 5" id="KW-0326">Glycosidase</keyword>
<dbReference type="AlphaFoldDB" id="A0A7J5ZDE2"/>
<feature type="compositionally biased region" description="Low complexity" evidence="6">
    <location>
        <begin position="16"/>
        <end position="35"/>
    </location>
</feature>
<protein>
    <recommendedName>
        <fullName evidence="5">Hyaluronidase</fullName>
        <ecNumber evidence="5">3.2.1.35</ecNumber>
    </recommendedName>
</protein>
<keyword evidence="3" id="KW-1015">Disulfide bond</keyword>
<dbReference type="Proteomes" id="UP000518266">
    <property type="component" value="Unassembled WGS sequence"/>
</dbReference>
<dbReference type="InterPro" id="IPR017853">
    <property type="entry name" value="GH"/>
</dbReference>
<feature type="region of interest" description="Disordered" evidence="6">
    <location>
        <begin position="1"/>
        <end position="35"/>
    </location>
</feature>